<evidence type="ECO:0000256" key="1">
    <source>
        <dbReference type="SAM" id="Phobius"/>
    </source>
</evidence>
<dbReference type="eggNOG" id="COG4485">
    <property type="taxonomic scope" value="Bacteria"/>
</dbReference>
<feature type="transmembrane region" description="Helical" evidence="1">
    <location>
        <begin position="161"/>
        <end position="179"/>
    </location>
</feature>
<keyword evidence="1" id="KW-0472">Membrane</keyword>
<comment type="caution">
    <text evidence="2">The sequence shown here is derived from an EMBL/GenBank/DDBJ whole genome shotgun (WGS) entry which is preliminary data.</text>
</comment>
<dbReference type="OrthoDB" id="9815466at2"/>
<proteinExistence type="predicted"/>
<protein>
    <recommendedName>
        <fullName evidence="4">Bacterial membrane protein YfhO</fullName>
    </recommendedName>
</protein>
<feature type="transmembrane region" description="Helical" evidence="1">
    <location>
        <begin position="385"/>
        <end position="402"/>
    </location>
</feature>
<gene>
    <name evidence="2" type="ORF">FC69_GL000507</name>
</gene>
<dbReference type="Pfam" id="PF09586">
    <property type="entry name" value="YfhO"/>
    <property type="match status" value="1"/>
</dbReference>
<evidence type="ECO:0000313" key="2">
    <source>
        <dbReference type="EMBL" id="KRL58325.1"/>
    </source>
</evidence>
<dbReference type="EMBL" id="AZEX01000074">
    <property type="protein sequence ID" value="KRL58325.1"/>
    <property type="molecule type" value="Genomic_DNA"/>
</dbReference>
<feature type="transmembrane region" description="Helical" evidence="1">
    <location>
        <begin position="107"/>
        <end position="128"/>
    </location>
</feature>
<dbReference type="RefSeq" id="WP_056950817.1">
    <property type="nucleotide sequence ID" value="NZ_AZEX01000074.1"/>
</dbReference>
<feature type="transmembrane region" description="Helical" evidence="1">
    <location>
        <begin position="355"/>
        <end position="373"/>
    </location>
</feature>
<feature type="transmembrane region" description="Helical" evidence="1">
    <location>
        <begin position="82"/>
        <end position="100"/>
    </location>
</feature>
<feature type="transmembrane region" description="Helical" evidence="1">
    <location>
        <begin position="325"/>
        <end position="343"/>
    </location>
</feature>
<dbReference type="InterPro" id="IPR018580">
    <property type="entry name" value="Uncharacterised_YfhO"/>
</dbReference>
<keyword evidence="1" id="KW-0812">Transmembrane</keyword>
<feature type="transmembrane region" description="Helical" evidence="1">
    <location>
        <begin position="134"/>
        <end position="154"/>
    </location>
</feature>
<dbReference type="AlphaFoldDB" id="A0A0R1RWF2"/>
<dbReference type="Proteomes" id="UP000051264">
    <property type="component" value="Unassembled WGS sequence"/>
</dbReference>
<sequence length="872" mass="100029">MTRLYNYWHRHGFLTLSFLLPVILLFIYGIMRHVFPFGGQTIMTVDLGQQYIDFFAYFRTTLLQHPSTFLYSFAKGLGGDMLGVWAYYLMSPFNLVVLLTPGKWLSFGVWLIVLLKTGCTSLSMAYYLKKTRLATGWWLPTFGIAFALSGFAIANQFNIMWLDALIWLPLIVLGIEQLFKPRHFWLYPISLAILLVVNYYMGYMVCLFVVAYFAWTLVCHHTTWRQTGRSILKFIGGSLGAGLLAAWLLLPTFYQLTQSKGQYTIQKIHWKLEYNPLKMLSKLIVGNFNFDQMPKGEPNIFVGSLVLILFLAYFFTKKIPLKDRLAALVVTGFLGLSLCFEPLDLLWHGMQFPVWYPYRFSYVISFWLIVLAVQRLHYQPRMNWPLLLWTFLLLISGIGYTAKHLKSFTALDNYQVYLSIGFLILASLAVLLIPRHFKLPVGCLILITVTLEMTANAYISLNQISYVSQKDYADYTVQLQKAIQTTPQKAAFQRIGKTFMRTKNDPMQADYFGGSHFNSMLEPSYPNFMGQIGEPAGDGFVADTNQTEFTDAFLSYRYYLNSQTVQATVPKTSYKPDLVDYTPIKKAGDIEIYHNPNALALGFAASNQILKHKKTADYPLIEQNNIAAELSGQTGVNQQLFNLEFFNTVTYQNVKQKPKLNETFLKIDSKKDGHVIYTFTPTTNDAYYLTLGSSLEKNAVRITINGQTVQQYDTFRDPVVVNLANHVKGQTQTLDFAFSKSEIWLQNINLYRLNTQNFQQTIQKLQANPLKITHFSNRRITGTIKITKQKQVLMTTIPYSPGWQVKVDGQAVKPKKALKNFLAVPLKKGQHKIQFTYTPPYLKLGLLISGLTILVSLIGHFGWRFYRHRRLF</sequence>
<feature type="transmembrane region" description="Helical" evidence="1">
    <location>
        <begin position="185"/>
        <end position="218"/>
    </location>
</feature>
<keyword evidence="1" id="KW-1133">Transmembrane helix</keyword>
<feature type="transmembrane region" description="Helical" evidence="1">
    <location>
        <begin position="230"/>
        <end position="250"/>
    </location>
</feature>
<dbReference type="PANTHER" id="PTHR38454:SF1">
    <property type="entry name" value="INTEGRAL MEMBRANE PROTEIN"/>
    <property type="match status" value="1"/>
</dbReference>
<dbReference type="PANTHER" id="PTHR38454">
    <property type="entry name" value="INTEGRAL MEMBRANE PROTEIN-RELATED"/>
    <property type="match status" value="1"/>
</dbReference>
<accession>A0A0R1RWF2</accession>
<feature type="transmembrane region" description="Helical" evidence="1">
    <location>
        <begin position="12"/>
        <end position="31"/>
    </location>
</feature>
<evidence type="ECO:0008006" key="4">
    <source>
        <dbReference type="Google" id="ProtNLM"/>
    </source>
</evidence>
<feature type="transmembrane region" description="Helical" evidence="1">
    <location>
        <begin position="414"/>
        <end position="434"/>
    </location>
</feature>
<reference evidence="2 3" key="1">
    <citation type="journal article" date="2015" name="Genome Announc.">
        <title>Expanding the biotechnology potential of lactobacilli through comparative genomics of 213 strains and associated genera.</title>
        <authorList>
            <person name="Sun Z."/>
            <person name="Harris H.M."/>
            <person name="McCann A."/>
            <person name="Guo C."/>
            <person name="Argimon S."/>
            <person name="Zhang W."/>
            <person name="Yang X."/>
            <person name="Jeffery I.B."/>
            <person name="Cooney J.C."/>
            <person name="Kagawa T.F."/>
            <person name="Liu W."/>
            <person name="Song Y."/>
            <person name="Salvetti E."/>
            <person name="Wrobel A."/>
            <person name="Rasinkangas P."/>
            <person name="Parkhill J."/>
            <person name="Rea M.C."/>
            <person name="O'Sullivan O."/>
            <person name="Ritari J."/>
            <person name="Douillard F.P."/>
            <person name="Paul Ross R."/>
            <person name="Yang R."/>
            <person name="Briner A.E."/>
            <person name="Felis G.E."/>
            <person name="de Vos W.M."/>
            <person name="Barrangou R."/>
            <person name="Klaenhammer T.R."/>
            <person name="Caufield P.W."/>
            <person name="Cui Y."/>
            <person name="Zhang H."/>
            <person name="O'Toole P.W."/>
        </authorList>
    </citation>
    <scope>NUCLEOTIDE SEQUENCE [LARGE SCALE GENOMIC DNA]</scope>
    <source>
        <strain evidence="2 3">DSM 14340</strain>
    </source>
</reference>
<organism evidence="2 3">
    <name type="scientific">Latilactobacillus fuchuensis DSM 14340 = JCM 11249</name>
    <dbReference type="NCBI Taxonomy" id="1423747"/>
    <lineage>
        <taxon>Bacteria</taxon>
        <taxon>Bacillati</taxon>
        <taxon>Bacillota</taxon>
        <taxon>Bacilli</taxon>
        <taxon>Lactobacillales</taxon>
        <taxon>Lactobacillaceae</taxon>
        <taxon>Latilactobacillus</taxon>
    </lineage>
</organism>
<feature type="transmembrane region" description="Helical" evidence="1">
    <location>
        <begin position="441"/>
        <end position="461"/>
    </location>
</feature>
<dbReference type="STRING" id="1423747.FC69_GL000507"/>
<feature type="transmembrane region" description="Helical" evidence="1">
    <location>
        <begin position="841"/>
        <end position="863"/>
    </location>
</feature>
<feature type="transmembrane region" description="Helical" evidence="1">
    <location>
        <begin position="298"/>
        <end position="316"/>
    </location>
</feature>
<name>A0A0R1RWF2_9LACO</name>
<dbReference type="PATRIC" id="fig|1423747.3.peg.516"/>
<evidence type="ECO:0000313" key="3">
    <source>
        <dbReference type="Proteomes" id="UP000051264"/>
    </source>
</evidence>